<comment type="subcellular location">
    <subcellularLocation>
        <location evidence="1">Membrane</location>
        <topology evidence="1">Multi-pass membrane protein</topology>
    </subcellularLocation>
</comment>
<dbReference type="GO" id="GO:0005886">
    <property type="term" value="C:plasma membrane"/>
    <property type="evidence" value="ECO:0007669"/>
    <property type="project" value="TreeGrafter"/>
</dbReference>
<keyword evidence="4 5" id="KW-0472">Membrane</keyword>
<dbReference type="EMBL" id="WIXE01006826">
    <property type="protein sequence ID" value="KAK5980940.1"/>
    <property type="molecule type" value="Genomic_DNA"/>
</dbReference>
<feature type="transmembrane region" description="Helical" evidence="5">
    <location>
        <begin position="138"/>
        <end position="160"/>
    </location>
</feature>
<evidence type="ECO:0000313" key="7">
    <source>
        <dbReference type="Proteomes" id="UP001331761"/>
    </source>
</evidence>
<keyword evidence="7" id="KW-1185">Reference proteome</keyword>
<reference evidence="6 7" key="1">
    <citation type="submission" date="2019-10" db="EMBL/GenBank/DDBJ databases">
        <title>Assembly and Annotation for the nematode Trichostrongylus colubriformis.</title>
        <authorList>
            <person name="Martin J."/>
        </authorList>
    </citation>
    <scope>NUCLEOTIDE SEQUENCE [LARGE SCALE GENOMIC DNA]</scope>
    <source>
        <strain evidence="6">G859</strain>
        <tissue evidence="6">Whole worm</tissue>
    </source>
</reference>
<proteinExistence type="predicted"/>
<dbReference type="GO" id="GO:0015137">
    <property type="term" value="F:citrate transmembrane transporter activity"/>
    <property type="evidence" value="ECO:0007669"/>
    <property type="project" value="TreeGrafter"/>
</dbReference>
<protein>
    <submittedName>
        <fullName evidence="6">Uncharacterized protein</fullName>
    </submittedName>
</protein>
<evidence type="ECO:0000256" key="4">
    <source>
        <dbReference type="ARBA" id="ARBA00023136"/>
    </source>
</evidence>
<dbReference type="PANTHER" id="PTHR10283:SF77">
    <property type="entry name" value="PROTEIN CBG18085"/>
    <property type="match status" value="1"/>
</dbReference>
<evidence type="ECO:0000256" key="2">
    <source>
        <dbReference type="ARBA" id="ARBA00022692"/>
    </source>
</evidence>
<keyword evidence="3 5" id="KW-1133">Transmembrane helix</keyword>
<organism evidence="6 7">
    <name type="scientific">Trichostrongylus colubriformis</name>
    <name type="common">Black scour worm</name>
    <dbReference type="NCBI Taxonomy" id="6319"/>
    <lineage>
        <taxon>Eukaryota</taxon>
        <taxon>Metazoa</taxon>
        <taxon>Ecdysozoa</taxon>
        <taxon>Nematoda</taxon>
        <taxon>Chromadorea</taxon>
        <taxon>Rhabditida</taxon>
        <taxon>Rhabditina</taxon>
        <taxon>Rhabditomorpha</taxon>
        <taxon>Strongyloidea</taxon>
        <taxon>Trichostrongylidae</taxon>
        <taxon>Trichostrongylus</taxon>
    </lineage>
</organism>
<comment type="caution">
    <text evidence="6">The sequence shown here is derived from an EMBL/GenBank/DDBJ whole genome shotgun (WGS) entry which is preliminary data.</text>
</comment>
<gene>
    <name evidence="6" type="ORF">GCK32_018476</name>
</gene>
<sequence length="165" mass="18435">MYLLYPGDVVLLGLRSGPIGHHIISAIGYLASTWRHGYQANSRILSYEGKNLIAVAVKTEPDQFSRLLAGFMMITCFCESLWISDTACAALMAPIAYSLLEIIRIHKVRPVAMTGNGIVSQEQLAKRFYPDEDTGISYLSWMAFAIPPIIGYMFSSWIIVQVRIE</sequence>
<dbReference type="PANTHER" id="PTHR10283">
    <property type="entry name" value="SOLUTE CARRIER FAMILY 13 MEMBER"/>
    <property type="match status" value="1"/>
</dbReference>
<accession>A0AAN8FMH1</accession>
<keyword evidence="2 5" id="KW-0812">Transmembrane</keyword>
<dbReference type="GO" id="GO:0015141">
    <property type="term" value="F:succinate transmembrane transporter activity"/>
    <property type="evidence" value="ECO:0007669"/>
    <property type="project" value="TreeGrafter"/>
</dbReference>
<evidence type="ECO:0000256" key="3">
    <source>
        <dbReference type="ARBA" id="ARBA00022989"/>
    </source>
</evidence>
<evidence type="ECO:0000256" key="1">
    <source>
        <dbReference type="ARBA" id="ARBA00004141"/>
    </source>
</evidence>
<dbReference type="AlphaFoldDB" id="A0AAN8FMH1"/>
<name>A0AAN8FMH1_TRICO</name>
<dbReference type="Proteomes" id="UP001331761">
    <property type="component" value="Unassembled WGS sequence"/>
</dbReference>
<evidence type="ECO:0000256" key="5">
    <source>
        <dbReference type="SAM" id="Phobius"/>
    </source>
</evidence>
<evidence type="ECO:0000313" key="6">
    <source>
        <dbReference type="EMBL" id="KAK5980940.1"/>
    </source>
</evidence>